<proteinExistence type="predicted"/>
<dbReference type="SUPFAM" id="SSF56219">
    <property type="entry name" value="DNase I-like"/>
    <property type="match status" value="1"/>
</dbReference>
<accession>A0A5B6X3G7</accession>
<comment type="caution">
    <text evidence="1">The sequence shown here is derived from an EMBL/GenBank/DDBJ whole genome shotgun (WGS) entry which is preliminary data.</text>
</comment>
<dbReference type="PANTHER" id="PTHR33710:SF73">
    <property type="entry name" value="ZINC KNUCKLE CX2CX4HX4C DOMAIN-CONTAINING PROTEIN"/>
    <property type="match status" value="1"/>
</dbReference>
<keyword evidence="2" id="KW-1185">Reference proteome</keyword>
<dbReference type="AlphaFoldDB" id="A0A5B6X3G7"/>
<evidence type="ECO:0000313" key="2">
    <source>
        <dbReference type="Proteomes" id="UP000325315"/>
    </source>
</evidence>
<evidence type="ECO:0000313" key="1">
    <source>
        <dbReference type="EMBL" id="KAA3487437.1"/>
    </source>
</evidence>
<dbReference type="EMBL" id="SMMG02000001">
    <property type="protein sequence ID" value="KAA3487437.1"/>
    <property type="molecule type" value="Genomic_DNA"/>
</dbReference>
<protein>
    <submittedName>
        <fullName evidence="1">Reverse transcriptase</fullName>
    </submittedName>
</protein>
<dbReference type="GO" id="GO:0003964">
    <property type="term" value="F:RNA-directed DNA polymerase activity"/>
    <property type="evidence" value="ECO:0007669"/>
    <property type="project" value="UniProtKB-KW"/>
</dbReference>
<dbReference type="Proteomes" id="UP000325315">
    <property type="component" value="Unassembled WGS sequence"/>
</dbReference>
<dbReference type="InterPro" id="IPR036691">
    <property type="entry name" value="Endo/exonu/phosph_ase_sf"/>
</dbReference>
<keyword evidence="1" id="KW-0548">Nucleotidyltransferase</keyword>
<keyword evidence="1" id="KW-0695">RNA-directed DNA polymerase</keyword>
<reference evidence="2" key="1">
    <citation type="journal article" date="2019" name="Plant Biotechnol. J.">
        <title>Genome sequencing of the Australian wild diploid species Gossypium australe highlights disease resistance and delayed gland morphogenesis.</title>
        <authorList>
            <person name="Cai Y."/>
            <person name="Cai X."/>
            <person name="Wang Q."/>
            <person name="Wang P."/>
            <person name="Zhang Y."/>
            <person name="Cai C."/>
            <person name="Xu Y."/>
            <person name="Wang K."/>
            <person name="Zhou Z."/>
            <person name="Wang C."/>
            <person name="Geng S."/>
            <person name="Li B."/>
            <person name="Dong Q."/>
            <person name="Hou Y."/>
            <person name="Wang H."/>
            <person name="Ai P."/>
            <person name="Liu Z."/>
            <person name="Yi F."/>
            <person name="Sun M."/>
            <person name="An G."/>
            <person name="Cheng J."/>
            <person name="Zhang Y."/>
            <person name="Shi Q."/>
            <person name="Xie Y."/>
            <person name="Shi X."/>
            <person name="Chang Y."/>
            <person name="Huang F."/>
            <person name="Chen Y."/>
            <person name="Hong S."/>
            <person name="Mi L."/>
            <person name="Sun Q."/>
            <person name="Zhang L."/>
            <person name="Zhou B."/>
            <person name="Peng R."/>
            <person name="Zhang X."/>
            <person name="Liu F."/>
        </authorList>
    </citation>
    <scope>NUCLEOTIDE SEQUENCE [LARGE SCALE GENOMIC DNA]</scope>
    <source>
        <strain evidence="2">cv. PA1801</strain>
    </source>
</reference>
<dbReference type="OrthoDB" id="999724at2759"/>
<dbReference type="Gene3D" id="3.60.10.10">
    <property type="entry name" value="Endonuclease/exonuclease/phosphatase"/>
    <property type="match status" value="1"/>
</dbReference>
<organism evidence="1 2">
    <name type="scientific">Gossypium australe</name>
    <dbReference type="NCBI Taxonomy" id="47621"/>
    <lineage>
        <taxon>Eukaryota</taxon>
        <taxon>Viridiplantae</taxon>
        <taxon>Streptophyta</taxon>
        <taxon>Embryophyta</taxon>
        <taxon>Tracheophyta</taxon>
        <taxon>Spermatophyta</taxon>
        <taxon>Magnoliopsida</taxon>
        <taxon>eudicotyledons</taxon>
        <taxon>Gunneridae</taxon>
        <taxon>Pentapetalae</taxon>
        <taxon>rosids</taxon>
        <taxon>malvids</taxon>
        <taxon>Malvales</taxon>
        <taxon>Malvaceae</taxon>
        <taxon>Malvoideae</taxon>
        <taxon>Gossypium</taxon>
    </lineage>
</organism>
<sequence>MSWDLLRQLNYDHDTPWVMLGDFNEIANSFEKKGGRLRSEHRMLSFRTVLEDCNLNNLRFTGRWFTWERGRFISTNIRERLDRGVATLRWMELFPSYQVKHLSHSFSDHCPVLLNTMGGKWDNQQYRTKKFQFEAKWCLESSFEEMVRKWWDPSDENLTEITKVQLGLNLEADKEELFWEQRARVNWLKNGDRNTRFFSQDC</sequence>
<keyword evidence="1" id="KW-0808">Transferase</keyword>
<gene>
    <name evidence="1" type="ORF">EPI10_031262</name>
</gene>
<dbReference type="PANTHER" id="PTHR33710">
    <property type="entry name" value="BNAC02G09200D PROTEIN"/>
    <property type="match status" value="1"/>
</dbReference>
<name>A0A5B6X3G7_9ROSI</name>